<sequence length="467" mass="50229">MRENVIRKMEQLPPDYPEDLLASIREVFSQSEKTIVVLDDDPTGTQTSSGVTVLTSWRVALITEELKKKPSILFILTNSRSLPEREAVHITREIGKNVNQAATDSGREIVVISRSDSTLRGHFPAEVDAIAETLGMKDAVIVFIPAFLEGGRLTIGDVHYLLENQQLIPVSETPFARDVVFGYQNSNLKQWVEEKTGGRIRASDVNALSIEDIRLGGPSAVSAKLKACPAGAVCVVNAASYRDLEVVVMGLLLAEESGQKFLYRSSATLVPIRAGLESGQRFTPDKAQVASAHGSLVVVGSHVPKTTSQLTWLLEKVPCQSIEVNVAELLAAAETETQSQTIRQQTDQWLAAGTNVVIYTSRRLEVGVDSESSLAINAAVSGFLVSLVQGLTVRPKFLLAKGGITASDLASKGLSAETALVLGAVIPGVPVWQLDAKSKFPGLTYVVFPGNVGDQTSLETVCRTLEP</sequence>
<accession>A0A3P1CQA4</accession>
<dbReference type="Gene3D" id="3.40.980.20">
    <property type="entry name" value="Four-carbon acid sugar kinase, nucleotide binding domain"/>
    <property type="match status" value="1"/>
</dbReference>
<evidence type="ECO:0000313" key="10">
    <source>
        <dbReference type="Proteomes" id="UP000274271"/>
    </source>
</evidence>
<evidence type="ECO:0000256" key="3">
    <source>
        <dbReference type="ARBA" id="ARBA00022741"/>
    </source>
</evidence>
<comment type="caution">
    <text evidence="9">The sequence shown here is derived from an EMBL/GenBank/DDBJ whole genome shotgun (WGS) entry which is preliminary data.</text>
</comment>
<feature type="domain" description="Four-carbon acid sugar kinase N-terminal" evidence="7">
    <location>
        <begin position="35"/>
        <end position="270"/>
    </location>
</feature>
<protein>
    <recommendedName>
        <fullName evidence="11">Four-carbon acid sugar kinase family protein</fullName>
    </recommendedName>
</protein>
<keyword evidence="2" id="KW-0808">Transferase</keyword>
<keyword evidence="10" id="KW-1185">Reference proteome</keyword>
<evidence type="ECO:0000256" key="4">
    <source>
        <dbReference type="ARBA" id="ARBA00022777"/>
    </source>
</evidence>
<evidence type="ECO:0008006" key="11">
    <source>
        <dbReference type="Google" id="ProtNLM"/>
    </source>
</evidence>
<feature type="domain" description="Four-carbon acid sugar kinase nucleotide binding" evidence="8">
    <location>
        <begin position="296"/>
        <end position="458"/>
    </location>
</feature>
<dbReference type="Proteomes" id="UP000274271">
    <property type="component" value="Unassembled WGS sequence"/>
</dbReference>
<reference evidence="9 10" key="1">
    <citation type="submission" date="2018-11" db="EMBL/GenBank/DDBJ databases">
        <authorList>
            <person name="Zhou Z."/>
            <person name="Wang G."/>
        </authorList>
    </citation>
    <scope>NUCLEOTIDE SEQUENCE [LARGE SCALE GENOMIC DNA]</scope>
    <source>
        <strain evidence="9 10">KCTC42998</strain>
    </source>
</reference>
<evidence type="ECO:0000256" key="6">
    <source>
        <dbReference type="ARBA" id="ARBA00023277"/>
    </source>
</evidence>
<name>A0A3P1CQA4_9BACT</name>
<dbReference type="InterPro" id="IPR031475">
    <property type="entry name" value="NBD_C"/>
</dbReference>
<dbReference type="SUPFAM" id="SSF142764">
    <property type="entry name" value="YgbK-like"/>
    <property type="match status" value="1"/>
</dbReference>
<dbReference type="InterPro" id="IPR010737">
    <property type="entry name" value="4-carb_acid_sugar_kinase_N"/>
</dbReference>
<dbReference type="EMBL" id="RQJP01000002">
    <property type="protein sequence ID" value="RRB15455.1"/>
    <property type="molecule type" value="Genomic_DNA"/>
</dbReference>
<dbReference type="OrthoDB" id="153193at2"/>
<proteinExistence type="inferred from homology"/>
<dbReference type="InterPro" id="IPR037051">
    <property type="entry name" value="4-carb_acid_sugar_kinase_N_sf"/>
</dbReference>
<evidence type="ECO:0000259" key="8">
    <source>
        <dbReference type="Pfam" id="PF17042"/>
    </source>
</evidence>
<keyword evidence="4" id="KW-0418">Kinase</keyword>
<evidence type="ECO:0000256" key="1">
    <source>
        <dbReference type="ARBA" id="ARBA00005715"/>
    </source>
</evidence>
<dbReference type="Gene3D" id="3.40.50.10840">
    <property type="entry name" value="Putative sugar-binding, N-terminal domain"/>
    <property type="match status" value="1"/>
</dbReference>
<comment type="similarity">
    <text evidence="1">Belongs to the four-carbon acid sugar kinase family.</text>
</comment>
<dbReference type="AlphaFoldDB" id="A0A3P1CQA4"/>
<dbReference type="InterPro" id="IPR042213">
    <property type="entry name" value="NBD_C_sf"/>
</dbReference>
<keyword evidence="6" id="KW-0119">Carbohydrate metabolism</keyword>
<keyword evidence="3" id="KW-0547">Nucleotide-binding</keyword>
<organism evidence="9 10">
    <name type="scientific">Larkinella knui</name>
    <dbReference type="NCBI Taxonomy" id="2025310"/>
    <lineage>
        <taxon>Bacteria</taxon>
        <taxon>Pseudomonadati</taxon>
        <taxon>Bacteroidota</taxon>
        <taxon>Cytophagia</taxon>
        <taxon>Cytophagales</taxon>
        <taxon>Spirosomataceae</taxon>
        <taxon>Larkinella</taxon>
    </lineage>
</organism>
<gene>
    <name evidence="9" type="ORF">EHT87_13090</name>
</gene>
<evidence type="ECO:0000259" key="7">
    <source>
        <dbReference type="Pfam" id="PF07005"/>
    </source>
</evidence>
<dbReference type="GO" id="GO:0016301">
    <property type="term" value="F:kinase activity"/>
    <property type="evidence" value="ECO:0007669"/>
    <property type="project" value="UniProtKB-KW"/>
</dbReference>
<evidence type="ECO:0000256" key="5">
    <source>
        <dbReference type="ARBA" id="ARBA00022840"/>
    </source>
</evidence>
<dbReference type="Pfam" id="PF17042">
    <property type="entry name" value="NBD_C"/>
    <property type="match status" value="1"/>
</dbReference>
<keyword evidence="5" id="KW-0067">ATP-binding</keyword>
<dbReference type="RefSeq" id="WP_124907059.1">
    <property type="nucleotide sequence ID" value="NZ_RQJP01000002.1"/>
</dbReference>
<dbReference type="GO" id="GO:0005524">
    <property type="term" value="F:ATP binding"/>
    <property type="evidence" value="ECO:0007669"/>
    <property type="project" value="UniProtKB-KW"/>
</dbReference>
<dbReference type="Pfam" id="PF07005">
    <property type="entry name" value="SBD_N"/>
    <property type="match status" value="1"/>
</dbReference>
<evidence type="ECO:0000256" key="2">
    <source>
        <dbReference type="ARBA" id="ARBA00022679"/>
    </source>
</evidence>
<evidence type="ECO:0000313" key="9">
    <source>
        <dbReference type="EMBL" id="RRB15455.1"/>
    </source>
</evidence>